<sequence length="46" mass="5170">MKKIIGRILEKIGWIGSGVLFLSANTTSAWISHQSKVPEDIKKFKI</sequence>
<dbReference type="InterPro" id="IPR009229">
    <property type="entry name" value="AgrD"/>
</dbReference>
<proteinExistence type="predicted"/>
<evidence type="ECO:0000313" key="2">
    <source>
        <dbReference type="EMBL" id="QEZ69457.1"/>
    </source>
</evidence>
<evidence type="ECO:0000313" key="3">
    <source>
        <dbReference type="Proteomes" id="UP000326961"/>
    </source>
</evidence>
<keyword evidence="1" id="KW-0812">Transmembrane</keyword>
<evidence type="ECO:0000256" key="1">
    <source>
        <dbReference type="SAM" id="Phobius"/>
    </source>
</evidence>
<accession>A0A5P3XGI5</accession>
<gene>
    <name evidence="2" type="ORF">D4A35_11395</name>
</gene>
<reference evidence="2 3" key="1">
    <citation type="submission" date="2018-09" db="EMBL/GenBank/DDBJ databases">
        <title>A clostridial neurotoxin that targets Anopheles mosquitoes.</title>
        <authorList>
            <person name="Contreras E."/>
            <person name="Masuyer G."/>
            <person name="Qureshi N."/>
            <person name="Chawla S."/>
            <person name="Lim H.L."/>
            <person name="Chen J."/>
            <person name="Stenmark P."/>
            <person name="Gill S."/>
        </authorList>
    </citation>
    <scope>NUCLEOTIDE SEQUENCE [LARGE SCALE GENOMIC DNA]</scope>
    <source>
        <strain evidence="2 3">Cbm</strain>
    </source>
</reference>
<feature type="transmembrane region" description="Helical" evidence="1">
    <location>
        <begin position="12"/>
        <end position="31"/>
    </location>
</feature>
<protein>
    <submittedName>
        <fullName evidence="2">Cyclic lactone autoinducer peptide</fullName>
    </submittedName>
</protein>
<dbReference type="RefSeq" id="WP_021428282.1">
    <property type="nucleotide sequence ID" value="NZ_CP032452.1"/>
</dbReference>
<dbReference type="AlphaFoldDB" id="A0A5P3XGI5"/>
<dbReference type="NCBIfam" id="TIGR04223">
    <property type="entry name" value="quorum_AgrD"/>
    <property type="match status" value="1"/>
</dbReference>
<keyword evidence="1" id="KW-1133">Transmembrane helix</keyword>
<name>A0A5P3XGI5_PARBF</name>
<organism evidence="2 3">
    <name type="scientific">Paraclostridium bifermentans</name>
    <name type="common">Clostridium bifermentans</name>
    <dbReference type="NCBI Taxonomy" id="1490"/>
    <lineage>
        <taxon>Bacteria</taxon>
        <taxon>Bacillati</taxon>
        <taxon>Bacillota</taxon>
        <taxon>Clostridia</taxon>
        <taxon>Peptostreptococcales</taxon>
        <taxon>Peptostreptococcaceae</taxon>
        <taxon>Paraclostridium</taxon>
    </lineage>
</organism>
<keyword evidence="1" id="KW-0472">Membrane</keyword>
<dbReference type="EMBL" id="CP032452">
    <property type="protein sequence ID" value="QEZ69457.1"/>
    <property type="molecule type" value="Genomic_DNA"/>
</dbReference>
<dbReference type="Proteomes" id="UP000326961">
    <property type="component" value="Chromosome"/>
</dbReference>